<dbReference type="HOGENOM" id="CLU_027956_2_0_11"/>
<evidence type="ECO:0000313" key="4">
    <source>
        <dbReference type="Proteomes" id="UP000008043"/>
    </source>
</evidence>
<reference evidence="3 4" key="1">
    <citation type="journal article" date="2012" name="J. Bacteriol.">
        <title>Genome sequence of the bacterium Streptomyces davawensis JCM 4913 and heterologous production of the unique antibiotic roseoflavin.</title>
        <authorList>
            <person name="Jankowitsch F."/>
            <person name="Schwarz J."/>
            <person name="Ruckert C."/>
            <person name="Gust B."/>
            <person name="Szczepanowski R."/>
            <person name="Blom J."/>
            <person name="Pelzer S."/>
            <person name="Kalinowski J."/>
            <person name="Mack M."/>
        </authorList>
    </citation>
    <scope>NUCLEOTIDE SEQUENCE [LARGE SCALE GENOMIC DNA]</scope>
    <source>
        <strain evidence="4">DSM 101723 / JCM 4913 / KCC S-0913 / 768</strain>
    </source>
</reference>
<dbReference type="Gene3D" id="1.10.260.40">
    <property type="entry name" value="lambda repressor-like DNA-binding domains"/>
    <property type="match status" value="1"/>
</dbReference>
<gene>
    <name evidence="3" type="ORF">BN159_3969</name>
</gene>
<dbReference type="InterPro" id="IPR021224">
    <property type="entry name" value="DUF2690"/>
</dbReference>
<organism evidence="3 4">
    <name type="scientific">Streptomyces davaonensis (strain DSM 101723 / JCM 4913 / KCC S-0913 / 768)</name>
    <dbReference type="NCBI Taxonomy" id="1214101"/>
    <lineage>
        <taxon>Bacteria</taxon>
        <taxon>Bacillati</taxon>
        <taxon>Actinomycetota</taxon>
        <taxon>Actinomycetes</taxon>
        <taxon>Kitasatosporales</taxon>
        <taxon>Streptomycetaceae</taxon>
        <taxon>Streptomyces</taxon>
    </lineage>
</organism>
<accession>K4R4W3</accession>
<dbReference type="KEGG" id="sdv:BN159_3969"/>
<feature type="compositionally biased region" description="Pro residues" evidence="1">
    <location>
        <begin position="84"/>
        <end position="94"/>
    </location>
</feature>
<feature type="region of interest" description="Disordered" evidence="1">
    <location>
        <begin position="76"/>
        <end position="98"/>
    </location>
</feature>
<dbReference type="Pfam" id="PF13560">
    <property type="entry name" value="HTH_31"/>
    <property type="match status" value="1"/>
</dbReference>
<dbReference type="OrthoDB" id="3386996at2"/>
<feature type="region of interest" description="Disordered" evidence="1">
    <location>
        <begin position="249"/>
        <end position="276"/>
    </location>
</feature>
<keyword evidence="4" id="KW-1185">Reference proteome</keyword>
<dbReference type="Proteomes" id="UP000008043">
    <property type="component" value="Chromosome"/>
</dbReference>
<dbReference type="InterPro" id="IPR010982">
    <property type="entry name" value="Lambda_DNA-bd_dom_sf"/>
</dbReference>
<dbReference type="EMBL" id="HE971709">
    <property type="protein sequence ID" value="CCK28348.1"/>
    <property type="molecule type" value="Genomic_DNA"/>
</dbReference>
<sequence>MTPARLAAELRELRSRTGLSLKALADRTTYSKSSWERYLNGRTLPPRQAVQDLCRIAREPEGRLLALWEIAESEWSGRARETPTPNPKPDPPHPIPRRRTPLLAASAVLLAAVGTAALALLLPSEDNAPSASPSPTGPRCRAAACEGQDPMHMGCGKSPANLSEHRTASGAWVALRYNEACGTSWARMWGTRVGDRLEVSAGGGGRTQSTRIKDAIDAESYVYTPMTATRPGATVRACFRPTEGRRECVDAHATGQSSMPNSSANSRSTSSSATLR</sequence>
<dbReference type="SMART" id="SM00530">
    <property type="entry name" value="HTH_XRE"/>
    <property type="match status" value="1"/>
</dbReference>
<protein>
    <recommendedName>
        <fullName evidence="2">HTH cro/C1-type domain-containing protein</fullName>
    </recommendedName>
</protein>
<evidence type="ECO:0000259" key="2">
    <source>
        <dbReference type="SMART" id="SM00530"/>
    </source>
</evidence>
<dbReference type="CDD" id="cd00093">
    <property type="entry name" value="HTH_XRE"/>
    <property type="match status" value="1"/>
</dbReference>
<dbReference type="RefSeq" id="WP_015658701.1">
    <property type="nucleotide sequence ID" value="NC_020504.1"/>
</dbReference>
<dbReference type="SUPFAM" id="SSF47413">
    <property type="entry name" value="lambda repressor-like DNA-binding domains"/>
    <property type="match status" value="1"/>
</dbReference>
<dbReference type="STRING" id="1214101.BN159_3969"/>
<feature type="compositionally biased region" description="Low complexity" evidence="1">
    <location>
        <begin position="257"/>
        <end position="276"/>
    </location>
</feature>
<proteinExistence type="predicted"/>
<name>K4R4W3_STRDJ</name>
<dbReference type="AlphaFoldDB" id="K4R4W3"/>
<dbReference type="GO" id="GO:0003677">
    <property type="term" value="F:DNA binding"/>
    <property type="evidence" value="ECO:0007669"/>
    <property type="project" value="InterPro"/>
</dbReference>
<dbReference type="eggNOG" id="ENOG5033XVA">
    <property type="taxonomic scope" value="Bacteria"/>
</dbReference>
<dbReference type="InterPro" id="IPR001387">
    <property type="entry name" value="Cro/C1-type_HTH"/>
</dbReference>
<feature type="domain" description="HTH cro/C1-type" evidence="2">
    <location>
        <begin position="9"/>
        <end position="63"/>
    </location>
</feature>
<evidence type="ECO:0000313" key="3">
    <source>
        <dbReference type="EMBL" id="CCK28348.1"/>
    </source>
</evidence>
<evidence type="ECO:0000256" key="1">
    <source>
        <dbReference type="SAM" id="MobiDB-lite"/>
    </source>
</evidence>
<dbReference type="Pfam" id="PF10901">
    <property type="entry name" value="DUF2690"/>
    <property type="match status" value="1"/>
</dbReference>